<comment type="subcellular location">
    <subcellularLocation>
        <location evidence="1">Nucleus</location>
    </subcellularLocation>
</comment>
<evidence type="ECO:0000256" key="1">
    <source>
        <dbReference type="ARBA" id="ARBA00004123"/>
    </source>
</evidence>
<keyword evidence="9" id="KW-1185">Reference proteome</keyword>
<dbReference type="AlphaFoldDB" id="A0A2B7X5G7"/>
<comment type="caution">
    <text evidence="8">The sequence shown here is derived from an EMBL/GenBank/DDBJ whole genome shotgun (WGS) entry which is preliminary data.</text>
</comment>
<evidence type="ECO:0000256" key="6">
    <source>
        <dbReference type="SAM" id="MobiDB-lite"/>
    </source>
</evidence>
<evidence type="ECO:0000259" key="7">
    <source>
        <dbReference type="Pfam" id="PF05460"/>
    </source>
</evidence>
<evidence type="ECO:0000256" key="5">
    <source>
        <dbReference type="ARBA" id="ARBA00023242"/>
    </source>
</evidence>
<feature type="compositionally biased region" description="Polar residues" evidence="6">
    <location>
        <begin position="158"/>
        <end position="171"/>
    </location>
</feature>
<reference evidence="8 9" key="1">
    <citation type="submission" date="2017-10" db="EMBL/GenBank/DDBJ databases">
        <title>Comparative genomics in systemic dimorphic fungi from Ajellomycetaceae.</title>
        <authorList>
            <person name="Munoz J.F."/>
            <person name="Mcewen J.G."/>
            <person name="Clay O.K."/>
            <person name="Cuomo C.A."/>
        </authorList>
    </citation>
    <scope>NUCLEOTIDE SEQUENCE [LARGE SCALE GENOMIC DNA]</scope>
    <source>
        <strain evidence="8 9">UAMH5409</strain>
    </source>
</reference>
<dbReference type="GO" id="GO:0003677">
    <property type="term" value="F:DNA binding"/>
    <property type="evidence" value="ECO:0007669"/>
    <property type="project" value="UniProtKB-KW"/>
</dbReference>
<evidence type="ECO:0000256" key="4">
    <source>
        <dbReference type="ARBA" id="ARBA00023125"/>
    </source>
</evidence>
<dbReference type="Pfam" id="PF05460">
    <property type="entry name" value="ORC6"/>
    <property type="match status" value="1"/>
</dbReference>
<evidence type="ECO:0000256" key="3">
    <source>
        <dbReference type="ARBA" id="ARBA00022705"/>
    </source>
</evidence>
<dbReference type="InterPro" id="IPR008721">
    <property type="entry name" value="ORC6_cyclin_first"/>
</dbReference>
<keyword evidence="4" id="KW-0238">DNA-binding</keyword>
<evidence type="ECO:0000313" key="9">
    <source>
        <dbReference type="Proteomes" id="UP000223968"/>
    </source>
</evidence>
<feature type="domain" description="ORC6 first cyclin-like" evidence="7">
    <location>
        <begin position="10"/>
        <end position="97"/>
    </location>
</feature>
<feature type="region of interest" description="Disordered" evidence="6">
    <location>
        <begin position="349"/>
        <end position="414"/>
    </location>
</feature>
<dbReference type="STRING" id="1447875.A0A2B7X5G7"/>
<evidence type="ECO:0000256" key="2">
    <source>
        <dbReference type="ARBA" id="ARBA00010840"/>
    </source>
</evidence>
<name>A0A2B7X5G7_9EURO</name>
<keyword evidence="5" id="KW-0539">Nucleus</keyword>
<keyword evidence="3" id="KW-0235">DNA replication</keyword>
<feature type="region of interest" description="Disordered" evidence="6">
    <location>
        <begin position="98"/>
        <end position="172"/>
    </location>
</feature>
<organism evidence="8 9">
    <name type="scientific">Helicocarpus griseus UAMH5409</name>
    <dbReference type="NCBI Taxonomy" id="1447875"/>
    <lineage>
        <taxon>Eukaryota</taxon>
        <taxon>Fungi</taxon>
        <taxon>Dikarya</taxon>
        <taxon>Ascomycota</taxon>
        <taxon>Pezizomycotina</taxon>
        <taxon>Eurotiomycetes</taxon>
        <taxon>Eurotiomycetidae</taxon>
        <taxon>Onygenales</taxon>
        <taxon>Ajellomycetaceae</taxon>
        <taxon>Helicocarpus</taxon>
    </lineage>
</organism>
<dbReference type="GO" id="GO:0005664">
    <property type="term" value="C:nuclear origin of replication recognition complex"/>
    <property type="evidence" value="ECO:0007669"/>
    <property type="project" value="InterPro"/>
</dbReference>
<dbReference type="OrthoDB" id="5367324at2759"/>
<sequence>MSNKSLEQALANLLPTHAEALPPELIKHASSLLAQSRSYGSSLKPEEEIARPYVCAEIACRRLSKPLKLPPPLGRPPCPPRVYKKIYTYLEQALLKASARTTPKKLTSTSSSTSLRSPSKNAPAAATTANGSPFKRPLPSVSHSQKPENGTKPKARLQSKQTNGVSSQNTVKDAPSWTMPLIRGVCKALSTRTADTTPFSRPSISARLPPHVFAGVSSILSFVAETEDWGDDEAQRQFLEPLMTAASTAPAGTIYKERVATLVVAVYFVVLARRRPLANKAKSKSKSRSKEAEAETEGEKLDVDTYIEMARTALASVGLDGMGYVDDVDVWLSIIMTRKWTVGREWFENVPGPGKEGEGEGGVNEGELGDELEGGDDDEEDEIIGPKRRKAMRRQTRRLSGDNDGVKLHGGLQPGLGTMMQDRLNWLSEERREEYAKWKEGVMRRIRAIEGGVAAS</sequence>
<feature type="compositionally biased region" description="Acidic residues" evidence="6">
    <location>
        <begin position="367"/>
        <end position="383"/>
    </location>
</feature>
<protein>
    <recommendedName>
        <fullName evidence="7">ORC6 first cyclin-like domain-containing protein</fullName>
    </recommendedName>
</protein>
<dbReference type="GO" id="GO:0006260">
    <property type="term" value="P:DNA replication"/>
    <property type="evidence" value="ECO:0007669"/>
    <property type="project" value="UniProtKB-KW"/>
</dbReference>
<evidence type="ECO:0000313" key="8">
    <source>
        <dbReference type="EMBL" id="PGH04306.1"/>
    </source>
</evidence>
<gene>
    <name evidence="8" type="ORF">AJ79_07154</name>
</gene>
<feature type="compositionally biased region" description="Low complexity" evidence="6">
    <location>
        <begin position="100"/>
        <end position="119"/>
    </location>
</feature>
<accession>A0A2B7X5G7</accession>
<dbReference type="EMBL" id="PDNB01000138">
    <property type="protein sequence ID" value="PGH04306.1"/>
    <property type="molecule type" value="Genomic_DNA"/>
</dbReference>
<proteinExistence type="inferred from homology"/>
<feature type="compositionally biased region" description="Basic residues" evidence="6">
    <location>
        <begin position="386"/>
        <end position="397"/>
    </location>
</feature>
<comment type="similarity">
    <text evidence="2">Belongs to the ORC6 family.</text>
</comment>
<dbReference type="Proteomes" id="UP000223968">
    <property type="component" value="Unassembled WGS sequence"/>
</dbReference>